<keyword evidence="7" id="KW-1185">Reference proteome</keyword>
<dbReference type="PROSITE" id="PS50125">
    <property type="entry name" value="GUANYLATE_CYCLASE_2"/>
    <property type="match status" value="1"/>
</dbReference>
<dbReference type="Gene3D" id="3.30.70.1230">
    <property type="entry name" value="Nucleotide cyclase"/>
    <property type="match status" value="1"/>
</dbReference>
<organism evidence="6 7">
    <name type="scientific">Chondromyces apiculatus DSM 436</name>
    <dbReference type="NCBI Taxonomy" id="1192034"/>
    <lineage>
        <taxon>Bacteria</taxon>
        <taxon>Pseudomonadati</taxon>
        <taxon>Myxococcota</taxon>
        <taxon>Polyangia</taxon>
        <taxon>Polyangiales</taxon>
        <taxon>Polyangiaceae</taxon>
        <taxon>Chondromyces</taxon>
    </lineage>
</organism>
<evidence type="ECO:0000256" key="1">
    <source>
        <dbReference type="ARBA" id="ARBA00004651"/>
    </source>
</evidence>
<gene>
    <name evidence="6" type="ORF">CAP_5172</name>
</gene>
<dbReference type="InterPro" id="IPR050697">
    <property type="entry name" value="Adenylyl/Guanylyl_Cyclase_3/4"/>
</dbReference>
<evidence type="ECO:0000313" key="7">
    <source>
        <dbReference type="Proteomes" id="UP000019678"/>
    </source>
</evidence>
<dbReference type="STRING" id="1192034.CAP_5172"/>
<evidence type="ECO:0000256" key="4">
    <source>
        <dbReference type="SAM" id="Phobius"/>
    </source>
</evidence>
<feature type="transmembrane region" description="Helical" evidence="4">
    <location>
        <begin position="149"/>
        <end position="166"/>
    </location>
</feature>
<dbReference type="GO" id="GO:0005886">
    <property type="term" value="C:plasma membrane"/>
    <property type="evidence" value="ECO:0007669"/>
    <property type="project" value="UniProtKB-SubCell"/>
</dbReference>
<keyword evidence="2" id="KW-1003">Cell membrane</keyword>
<dbReference type="GO" id="GO:0035556">
    <property type="term" value="P:intracellular signal transduction"/>
    <property type="evidence" value="ECO:0007669"/>
    <property type="project" value="InterPro"/>
</dbReference>
<dbReference type="Pfam" id="PF00211">
    <property type="entry name" value="Guanylate_cyc"/>
    <property type="match status" value="1"/>
</dbReference>
<feature type="transmembrane region" description="Helical" evidence="4">
    <location>
        <begin position="173"/>
        <end position="192"/>
    </location>
</feature>
<dbReference type="PANTHER" id="PTHR43081">
    <property type="entry name" value="ADENYLATE CYCLASE, TERMINAL-DIFFERENTIATION SPECIFIC-RELATED"/>
    <property type="match status" value="1"/>
</dbReference>
<accession>A0A017T416</accession>
<dbReference type="InterPro" id="IPR001054">
    <property type="entry name" value="A/G_cyclase"/>
</dbReference>
<protein>
    <submittedName>
        <fullName evidence="6">Adenylate cyclase</fullName>
    </submittedName>
</protein>
<reference evidence="6 7" key="1">
    <citation type="submission" date="2013-05" db="EMBL/GenBank/DDBJ databases">
        <title>Genome assembly of Chondromyces apiculatus DSM 436.</title>
        <authorList>
            <person name="Sharma G."/>
            <person name="Khatri I."/>
            <person name="Kaur C."/>
            <person name="Mayilraj S."/>
            <person name="Subramanian S."/>
        </authorList>
    </citation>
    <scope>NUCLEOTIDE SEQUENCE [LARGE SCALE GENOMIC DNA]</scope>
    <source>
        <strain evidence="6 7">DSM 436</strain>
    </source>
</reference>
<dbReference type="Proteomes" id="UP000019678">
    <property type="component" value="Unassembled WGS sequence"/>
</dbReference>
<keyword evidence="4" id="KW-1133">Transmembrane helix</keyword>
<feature type="transmembrane region" description="Helical" evidence="4">
    <location>
        <begin position="89"/>
        <end position="111"/>
    </location>
</feature>
<dbReference type="AlphaFoldDB" id="A0A017T416"/>
<dbReference type="EMBL" id="ASRX01000042">
    <property type="protein sequence ID" value="EYF03742.1"/>
    <property type="molecule type" value="Genomic_DNA"/>
</dbReference>
<dbReference type="InterPro" id="IPR029787">
    <property type="entry name" value="Nucleotide_cyclase"/>
</dbReference>
<comment type="subcellular location">
    <subcellularLocation>
        <location evidence="1">Cell membrane</location>
        <topology evidence="1">Multi-pass membrane protein</topology>
    </subcellularLocation>
</comment>
<evidence type="ECO:0000256" key="3">
    <source>
        <dbReference type="ARBA" id="ARBA00023136"/>
    </source>
</evidence>
<evidence type="ECO:0000256" key="2">
    <source>
        <dbReference type="ARBA" id="ARBA00022475"/>
    </source>
</evidence>
<feature type="transmembrane region" description="Helical" evidence="4">
    <location>
        <begin position="212"/>
        <end position="229"/>
    </location>
</feature>
<keyword evidence="4" id="KW-0812">Transmembrane</keyword>
<evidence type="ECO:0000259" key="5">
    <source>
        <dbReference type="PROSITE" id="PS50125"/>
    </source>
</evidence>
<dbReference type="GO" id="GO:0006171">
    <property type="term" value="P:cAMP biosynthetic process"/>
    <property type="evidence" value="ECO:0007669"/>
    <property type="project" value="TreeGrafter"/>
</dbReference>
<name>A0A017T416_9BACT</name>
<dbReference type="SUPFAM" id="SSF55073">
    <property type="entry name" value="Nucleotide cyclase"/>
    <property type="match status" value="1"/>
</dbReference>
<dbReference type="PANTHER" id="PTHR43081:SF17">
    <property type="entry name" value="BLL5647 PROTEIN"/>
    <property type="match status" value="1"/>
</dbReference>
<comment type="caution">
    <text evidence="6">The sequence shown here is derived from an EMBL/GenBank/DDBJ whole genome shotgun (WGS) entry which is preliminary data.</text>
</comment>
<proteinExistence type="predicted"/>
<dbReference type="SMART" id="SM00044">
    <property type="entry name" value="CYCc"/>
    <property type="match status" value="1"/>
</dbReference>
<feature type="transmembrane region" description="Helical" evidence="4">
    <location>
        <begin position="123"/>
        <end position="143"/>
    </location>
</feature>
<dbReference type="eggNOG" id="COG2114">
    <property type="taxonomic scope" value="Bacteria"/>
</dbReference>
<sequence>MARVTPDSGTLARMVHAGSEADAVSGAQDAQRDAFERGLTREILISERLRVTILAAIPGIALILFLAATTQYPEQVEWALQGEMDRLRVGMLLGGFATYELIALQGVERLLRSGRERSRLRRYLNALVEVSLPTLAIIYYMTVVSPVEALLLPPVFIYFVFILLSTLGLDFKLCLFTGFVAAVEYALLALGALDGVMGGGTQAPLSSMAHHLVKAAILFVSGVAAGFVARRLRSGFVNTLESLEERNRVVNLFGQHVSAAVVDDLLARKAGAQSEVREVCVMFVDIRNFTSFAEQRSPEAVVAYLNSVFELMIESVNEHRGIVNKFLGDGFMAVFGAPLSDPDYCKNAVDAGLSIVAKIEAKVASGEIAPTRVGIALHAGEAVVGNVGSTMRKEYTVIGDVVNVASRVETLNKELGSQMLVTERVWEASGRPIADATPPMSVRGRREPLRLYQLA</sequence>
<dbReference type="CDD" id="cd07302">
    <property type="entry name" value="CHD"/>
    <property type="match status" value="1"/>
</dbReference>
<feature type="domain" description="Guanylate cyclase" evidence="5">
    <location>
        <begin position="280"/>
        <end position="409"/>
    </location>
</feature>
<feature type="transmembrane region" description="Helical" evidence="4">
    <location>
        <begin position="51"/>
        <end position="69"/>
    </location>
</feature>
<dbReference type="GO" id="GO:0004016">
    <property type="term" value="F:adenylate cyclase activity"/>
    <property type="evidence" value="ECO:0007669"/>
    <property type="project" value="UniProtKB-ARBA"/>
</dbReference>
<keyword evidence="3 4" id="KW-0472">Membrane</keyword>
<evidence type="ECO:0000313" key="6">
    <source>
        <dbReference type="EMBL" id="EYF03742.1"/>
    </source>
</evidence>